<dbReference type="SMART" id="SM00259">
    <property type="entry name" value="ZnF_A20"/>
    <property type="match status" value="1"/>
</dbReference>
<dbReference type="SUPFAM" id="SSF118310">
    <property type="entry name" value="AN1-like Zinc finger"/>
    <property type="match status" value="1"/>
</dbReference>
<feature type="domain" description="A20-type" evidence="7">
    <location>
        <begin position="6"/>
        <end position="40"/>
    </location>
</feature>
<dbReference type="InterPro" id="IPR000058">
    <property type="entry name" value="Znf_AN1"/>
</dbReference>
<dbReference type="EMBL" id="KK914490">
    <property type="protein sequence ID" value="KDP35279.1"/>
    <property type="molecule type" value="Genomic_DNA"/>
</dbReference>
<dbReference type="PROSITE" id="PS51036">
    <property type="entry name" value="ZF_A20"/>
    <property type="match status" value="1"/>
</dbReference>
<protein>
    <submittedName>
        <fullName evidence="9">Uncharacterized protein</fullName>
    </submittedName>
</protein>
<accession>A0A067KTX6</accession>
<dbReference type="KEGG" id="jcu:105636571"/>
<comment type="function">
    <text evidence="1">May be involved in environmental stress response.</text>
</comment>
<evidence type="ECO:0000256" key="2">
    <source>
        <dbReference type="ARBA" id="ARBA00022723"/>
    </source>
</evidence>
<dbReference type="Proteomes" id="UP000027138">
    <property type="component" value="Unassembled WGS sequence"/>
</dbReference>
<dbReference type="SUPFAM" id="SSF57716">
    <property type="entry name" value="Glucocorticoid receptor-like (DNA-binding domain)"/>
    <property type="match status" value="1"/>
</dbReference>
<keyword evidence="3 5" id="KW-0863">Zinc-finger</keyword>
<dbReference type="Pfam" id="PF01428">
    <property type="entry name" value="zf-AN1"/>
    <property type="match status" value="1"/>
</dbReference>
<dbReference type="PANTHER" id="PTHR10634">
    <property type="entry name" value="AN1-TYPE ZINC FINGER PROTEIN"/>
    <property type="match status" value="1"/>
</dbReference>
<dbReference type="Gene3D" id="1.20.5.4770">
    <property type="match status" value="1"/>
</dbReference>
<dbReference type="Pfam" id="PF01754">
    <property type="entry name" value="zf-A20"/>
    <property type="match status" value="1"/>
</dbReference>
<dbReference type="InterPro" id="IPR002653">
    <property type="entry name" value="Znf_A20"/>
</dbReference>
<proteinExistence type="predicted"/>
<keyword evidence="2" id="KW-0479">Metal-binding</keyword>
<dbReference type="FunFam" id="4.10.1110.10:FF:000001">
    <property type="entry name" value="Zinc finger AN1-type containing 6"/>
    <property type="match status" value="1"/>
</dbReference>
<sequence length="133" mass="14687">MEQESQNAPFYCVNNCGFFGNAKTNNLCSKCYKKFLLKQPQQTQIESTIAPVAGGEQTGANSSENRPPAAANRCSFCRKRVGLTGFNCRCGQTFCSLHRYSDKHNCVFDYKSAGQDAIAKANPIVKAEKMDKI</sequence>
<keyword evidence="4" id="KW-0862">Zinc</keyword>
<evidence type="ECO:0000256" key="4">
    <source>
        <dbReference type="ARBA" id="ARBA00022833"/>
    </source>
</evidence>
<dbReference type="AlphaFoldDB" id="A0A067KTX6"/>
<dbReference type="Gene3D" id="4.10.1110.10">
    <property type="entry name" value="AN1-like Zinc finger"/>
    <property type="match status" value="1"/>
</dbReference>
<dbReference type="PROSITE" id="PS51039">
    <property type="entry name" value="ZF_AN1"/>
    <property type="match status" value="1"/>
</dbReference>
<dbReference type="OrthoDB" id="428577at2759"/>
<dbReference type="GO" id="GO:0008270">
    <property type="term" value="F:zinc ion binding"/>
    <property type="evidence" value="ECO:0007669"/>
    <property type="project" value="UniProtKB-KW"/>
</dbReference>
<evidence type="ECO:0000313" key="9">
    <source>
        <dbReference type="EMBL" id="KDP35279.1"/>
    </source>
</evidence>
<evidence type="ECO:0000256" key="1">
    <source>
        <dbReference type="ARBA" id="ARBA00003732"/>
    </source>
</evidence>
<feature type="region of interest" description="Disordered" evidence="6">
    <location>
        <begin position="50"/>
        <end position="70"/>
    </location>
</feature>
<evidence type="ECO:0000256" key="5">
    <source>
        <dbReference type="PROSITE-ProRule" id="PRU00449"/>
    </source>
</evidence>
<keyword evidence="10" id="KW-1185">Reference proteome</keyword>
<dbReference type="GO" id="GO:0003677">
    <property type="term" value="F:DNA binding"/>
    <property type="evidence" value="ECO:0007669"/>
    <property type="project" value="InterPro"/>
</dbReference>
<dbReference type="InterPro" id="IPR035896">
    <property type="entry name" value="AN1-like_Znf"/>
</dbReference>
<feature type="domain" description="AN1-type" evidence="8">
    <location>
        <begin position="68"/>
        <end position="114"/>
    </location>
</feature>
<evidence type="ECO:0000259" key="8">
    <source>
        <dbReference type="PROSITE" id="PS51039"/>
    </source>
</evidence>
<gene>
    <name evidence="9" type="ORF">JCGZ_09438</name>
</gene>
<name>A0A067KTX6_JATCU</name>
<evidence type="ECO:0000256" key="3">
    <source>
        <dbReference type="ARBA" id="ARBA00022771"/>
    </source>
</evidence>
<reference evidence="9 10" key="1">
    <citation type="journal article" date="2014" name="PLoS ONE">
        <title>Global Analysis of Gene Expression Profiles in Physic Nut (Jatropha curcas L.) Seedlings Exposed to Salt Stress.</title>
        <authorList>
            <person name="Zhang L."/>
            <person name="Zhang C."/>
            <person name="Wu P."/>
            <person name="Chen Y."/>
            <person name="Li M."/>
            <person name="Jiang H."/>
            <person name="Wu G."/>
        </authorList>
    </citation>
    <scope>NUCLEOTIDE SEQUENCE [LARGE SCALE GENOMIC DNA]</scope>
    <source>
        <strain evidence="10">cv. GZQX0401</strain>
        <tissue evidence="9">Young leaves</tissue>
    </source>
</reference>
<dbReference type="InterPro" id="IPR050652">
    <property type="entry name" value="AN1_A20_ZnFinger"/>
</dbReference>
<dbReference type="PANTHER" id="PTHR10634:SF149">
    <property type="entry name" value="AN1-TYPE DOMAIN-CONTAINING PROTEIN-RELATED"/>
    <property type="match status" value="1"/>
</dbReference>
<dbReference type="SMART" id="SM00154">
    <property type="entry name" value="ZnF_AN1"/>
    <property type="match status" value="1"/>
</dbReference>
<organism evidence="9 10">
    <name type="scientific">Jatropha curcas</name>
    <name type="common">Barbados nut</name>
    <dbReference type="NCBI Taxonomy" id="180498"/>
    <lineage>
        <taxon>Eukaryota</taxon>
        <taxon>Viridiplantae</taxon>
        <taxon>Streptophyta</taxon>
        <taxon>Embryophyta</taxon>
        <taxon>Tracheophyta</taxon>
        <taxon>Spermatophyta</taxon>
        <taxon>Magnoliopsida</taxon>
        <taxon>eudicotyledons</taxon>
        <taxon>Gunneridae</taxon>
        <taxon>Pentapetalae</taxon>
        <taxon>rosids</taxon>
        <taxon>fabids</taxon>
        <taxon>Malpighiales</taxon>
        <taxon>Euphorbiaceae</taxon>
        <taxon>Crotonoideae</taxon>
        <taxon>Jatropheae</taxon>
        <taxon>Jatropha</taxon>
    </lineage>
</organism>
<evidence type="ECO:0000256" key="6">
    <source>
        <dbReference type="SAM" id="MobiDB-lite"/>
    </source>
</evidence>
<evidence type="ECO:0000259" key="7">
    <source>
        <dbReference type="PROSITE" id="PS51036"/>
    </source>
</evidence>
<evidence type="ECO:0000313" key="10">
    <source>
        <dbReference type="Proteomes" id="UP000027138"/>
    </source>
</evidence>